<evidence type="ECO:0000256" key="2">
    <source>
        <dbReference type="ARBA" id="ARBA00005062"/>
    </source>
</evidence>
<dbReference type="RefSeq" id="WP_308703592.1">
    <property type="nucleotide sequence ID" value="NZ_AP027463.1"/>
</dbReference>
<feature type="domain" description="Aspartate/homoserine dehydrogenase NAD-binding" evidence="13">
    <location>
        <begin position="11"/>
        <end position="131"/>
    </location>
</feature>
<comment type="caution">
    <text evidence="14">The sequence shown here is derived from an EMBL/GenBank/DDBJ whole genome shotgun (WGS) entry which is preliminary data.</text>
</comment>
<dbReference type="PANTHER" id="PTHR43331">
    <property type="entry name" value="HOMOSERINE DEHYDROGENASE"/>
    <property type="match status" value="1"/>
</dbReference>
<dbReference type="PANTHER" id="PTHR43331:SF1">
    <property type="entry name" value="HOMOSERINE DEHYDROGENASE"/>
    <property type="match status" value="1"/>
</dbReference>
<evidence type="ECO:0000256" key="8">
    <source>
        <dbReference type="ARBA" id="ARBA00023002"/>
    </source>
</evidence>
<dbReference type="PROSITE" id="PS01042">
    <property type="entry name" value="HOMOSER_DHGENASE"/>
    <property type="match status" value="1"/>
</dbReference>
<reference evidence="14 15" key="1">
    <citation type="journal article" date="2023" name="Int. J. Syst. Evol. Microbiol.">
        <title>Lactiplantibacillus brownii sp. nov., a novel psychrotolerant species isolated from sauerkraut.</title>
        <authorList>
            <person name="Heng Y.C."/>
            <person name="Silvaraju S."/>
            <person name="Lee J.K.Y."/>
            <person name="Kittelmann S."/>
        </authorList>
    </citation>
    <scope>NUCLEOTIDE SEQUENCE [LARGE SCALE GENOMIC DNA]</scope>
    <source>
        <strain evidence="14 15">WILCCON 0030</strain>
    </source>
</reference>
<accession>A0ABU1AA55</accession>
<keyword evidence="8 10" id="KW-0560">Oxidoreductase</keyword>
<dbReference type="NCBIfam" id="NF004976">
    <property type="entry name" value="PRK06349.1"/>
    <property type="match status" value="1"/>
</dbReference>
<evidence type="ECO:0000313" key="15">
    <source>
        <dbReference type="Proteomes" id="UP001227831"/>
    </source>
</evidence>
<keyword evidence="7 10" id="KW-0791">Threonine biosynthesis</keyword>
<dbReference type="Gene3D" id="3.30.360.10">
    <property type="entry name" value="Dihydrodipicolinate Reductase, domain 2"/>
    <property type="match status" value="1"/>
</dbReference>
<comment type="pathway">
    <text evidence="1 10">Amino-acid biosynthesis; L-threonine biosynthesis; L-threonine from L-aspartate: step 3/5.</text>
</comment>
<evidence type="ECO:0000259" key="12">
    <source>
        <dbReference type="Pfam" id="PF00742"/>
    </source>
</evidence>
<dbReference type="InterPro" id="IPR019811">
    <property type="entry name" value="HDH_CS"/>
</dbReference>
<evidence type="ECO:0000259" key="13">
    <source>
        <dbReference type="Pfam" id="PF03447"/>
    </source>
</evidence>
<evidence type="ECO:0000256" key="3">
    <source>
        <dbReference type="ARBA" id="ARBA00006753"/>
    </source>
</evidence>
<comment type="similarity">
    <text evidence="3 11">Belongs to the homoserine dehydrogenase family.</text>
</comment>
<dbReference type="InterPro" id="IPR016204">
    <property type="entry name" value="HDH"/>
</dbReference>
<dbReference type="SUPFAM" id="SSF51735">
    <property type="entry name" value="NAD(P)-binding Rossmann-fold domains"/>
    <property type="match status" value="1"/>
</dbReference>
<proteinExistence type="inferred from homology"/>
<evidence type="ECO:0000256" key="9">
    <source>
        <dbReference type="ARBA" id="ARBA00023167"/>
    </source>
</evidence>
<sequence>MTQTIEVGLLGFGTVGSGVVKRLTQAATKITQTQGFRLHLAVVAVRHLNAPRAVSLPLGTRLTDSIQSVVTDPQIQIVIEVMGTLVTAEAAIVTALKHGKSVITANKDLIATAGDRLTRLAQRQHCDLFYEASVAGGIPILRTLTDSYATDEVEQLAGIINGTANYILTAMTATGQSYGQALVAAQAAGYAETDPTNDVGGLDTAYKLTILSQFAFGQALTLAQLKPTGMTAITTADCQAASKAGWQVKLLAQVQRHAGQLYCRVAPVAVPNQNALSQVQGVQNGVAVTSQAIGDCLYTGPGAGSTATANSVLNDVIVAAQHWVQQTRGPVVNPDQQRLPVQSLTEIPQTYLLFTELPVAQLQAHANERHFSIKRQNTICYQTSVLTRLQHDNLVASLGHENVTALPIAFSTQWPVAAVQAESSAVDLAI</sequence>
<evidence type="ECO:0000256" key="1">
    <source>
        <dbReference type="ARBA" id="ARBA00005056"/>
    </source>
</evidence>
<comment type="catalytic activity">
    <reaction evidence="10">
        <text>L-homoserine + NADP(+) = L-aspartate 4-semialdehyde + NADPH + H(+)</text>
        <dbReference type="Rhea" id="RHEA:15761"/>
        <dbReference type="ChEBI" id="CHEBI:15378"/>
        <dbReference type="ChEBI" id="CHEBI:57476"/>
        <dbReference type="ChEBI" id="CHEBI:57783"/>
        <dbReference type="ChEBI" id="CHEBI:58349"/>
        <dbReference type="ChEBI" id="CHEBI:537519"/>
        <dbReference type="EC" id="1.1.1.3"/>
    </reaction>
</comment>
<dbReference type="InterPro" id="IPR036291">
    <property type="entry name" value="NAD(P)-bd_dom_sf"/>
</dbReference>
<dbReference type="Gene3D" id="3.40.50.720">
    <property type="entry name" value="NAD(P)-binding Rossmann-like Domain"/>
    <property type="match status" value="1"/>
</dbReference>
<evidence type="ECO:0000313" key="14">
    <source>
        <dbReference type="EMBL" id="MDQ7937877.1"/>
    </source>
</evidence>
<dbReference type="GO" id="GO:0004412">
    <property type="term" value="F:homoserine dehydrogenase activity"/>
    <property type="evidence" value="ECO:0007669"/>
    <property type="project" value="UniProtKB-EC"/>
</dbReference>
<evidence type="ECO:0000256" key="6">
    <source>
        <dbReference type="ARBA" id="ARBA00022605"/>
    </source>
</evidence>
<evidence type="ECO:0000256" key="11">
    <source>
        <dbReference type="RuleBase" id="RU004171"/>
    </source>
</evidence>
<keyword evidence="6 10" id="KW-0028">Amino-acid biosynthesis</keyword>
<dbReference type="EC" id="1.1.1.3" evidence="4 10"/>
<name>A0ABU1AA55_9LACO</name>
<dbReference type="Proteomes" id="UP001227831">
    <property type="component" value="Unassembled WGS sequence"/>
</dbReference>
<keyword evidence="15" id="KW-1185">Reference proteome</keyword>
<evidence type="ECO:0000256" key="10">
    <source>
        <dbReference type="RuleBase" id="RU000579"/>
    </source>
</evidence>
<evidence type="ECO:0000256" key="4">
    <source>
        <dbReference type="ARBA" id="ARBA00013213"/>
    </source>
</evidence>
<evidence type="ECO:0000256" key="5">
    <source>
        <dbReference type="ARBA" id="ARBA00013376"/>
    </source>
</evidence>
<dbReference type="Pfam" id="PF00742">
    <property type="entry name" value="Homoserine_dh"/>
    <property type="match status" value="1"/>
</dbReference>
<keyword evidence="10" id="KW-0521">NADP</keyword>
<evidence type="ECO:0000256" key="7">
    <source>
        <dbReference type="ARBA" id="ARBA00022697"/>
    </source>
</evidence>
<dbReference type="Pfam" id="PF03447">
    <property type="entry name" value="NAD_binding_3"/>
    <property type="match status" value="1"/>
</dbReference>
<comment type="pathway">
    <text evidence="2 10">Amino-acid biosynthesis; L-methionine biosynthesis via de novo pathway; L-homoserine from L-aspartate: step 3/3.</text>
</comment>
<dbReference type="PIRSF" id="PIRSF000098">
    <property type="entry name" value="Homoser_dehydrog"/>
    <property type="match status" value="1"/>
</dbReference>
<dbReference type="SUPFAM" id="SSF55347">
    <property type="entry name" value="Glyceraldehyde-3-phosphate dehydrogenase-like, C-terminal domain"/>
    <property type="match status" value="1"/>
</dbReference>
<keyword evidence="9 10" id="KW-0486">Methionine biosynthesis</keyword>
<dbReference type="InterPro" id="IPR001342">
    <property type="entry name" value="HDH_cat"/>
</dbReference>
<dbReference type="EMBL" id="JAVCWF010000001">
    <property type="protein sequence ID" value="MDQ7937877.1"/>
    <property type="molecule type" value="Genomic_DNA"/>
</dbReference>
<protein>
    <recommendedName>
        <fullName evidence="5 10">Homoserine dehydrogenase</fullName>
        <ecNumber evidence="4 10">1.1.1.3</ecNumber>
    </recommendedName>
</protein>
<dbReference type="InterPro" id="IPR005106">
    <property type="entry name" value="Asp/hSer_DH_NAD-bd"/>
</dbReference>
<organism evidence="14 15">
    <name type="scientific">Lactiplantibacillus brownii</name>
    <dbReference type="NCBI Taxonomy" id="3069269"/>
    <lineage>
        <taxon>Bacteria</taxon>
        <taxon>Bacillati</taxon>
        <taxon>Bacillota</taxon>
        <taxon>Bacilli</taxon>
        <taxon>Lactobacillales</taxon>
        <taxon>Lactobacillaceae</taxon>
        <taxon>Lactiplantibacillus</taxon>
    </lineage>
</organism>
<gene>
    <name evidence="14" type="ORF">RA086_09685</name>
</gene>
<feature type="domain" description="Homoserine dehydrogenase catalytic" evidence="12">
    <location>
        <begin position="139"/>
        <end position="317"/>
    </location>
</feature>